<reference evidence="1 2" key="1">
    <citation type="submission" date="2020-11" db="EMBL/GenBank/DDBJ databases">
        <title>Sequencing the genomes of 1000 actinobacteria strains.</title>
        <authorList>
            <person name="Klenk H.-P."/>
        </authorList>
    </citation>
    <scope>NUCLEOTIDE SEQUENCE [LARGE SCALE GENOMIC DNA]</scope>
    <source>
        <strain evidence="1 2">DSM 101695</strain>
    </source>
</reference>
<name>A0ABS0KB90_9ACTN</name>
<dbReference type="Proteomes" id="UP000631791">
    <property type="component" value="Unassembled WGS sequence"/>
</dbReference>
<keyword evidence="2" id="KW-1185">Reference proteome</keyword>
<comment type="caution">
    <text evidence="1">The sequence shown here is derived from an EMBL/GenBank/DDBJ whole genome shotgun (WGS) entry which is preliminary data.</text>
</comment>
<organism evidence="1 2">
    <name type="scientific">Micromonospora vinacea</name>
    <dbReference type="NCBI Taxonomy" id="709878"/>
    <lineage>
        <taxon>Bacteria</taxon>
        <taxon>Bacillati</taxon>
        <taxon>Actinomycetota</taxon>
        <taxon>Actinomycetes</taxon>
        <taxon>Micromonosporales</taxon>
        <taxon>Micromonosporaceae</taxon>
        <taxon>Micromonospora</taxon>
    </lineage>
</organism>
<sequence length="263" mass="28595">MTTFRLLQQTNRSSRFAQVTVEVAASSWFDVEVTAAAVDEHRREAELGARWALRGLPAAARVTVTNLVVTEVDTSVGDVYEATARAVWQALRVEYPVPYLGFSDPGMVASWLGSMVGRRLEAVTEARYWSEGRREADVESLLHAWLFFGSAMPVGLHGGGDQLLLAKEDPYCSYDMDEYGETRVGPARRPDVLSGFVGARLTDGAVIVGQDVDEVCAGLVLRFEDGDLVIGTLGDEWVLAVGPVPSAAAQYWAVQPFVHGGCR</sequence>
<accession>A0ABS0KB90</accession>
<evidence type="ECO:0000313" key="2">
    <source>
        <dbReference type="Proteomes" id="UP000631791"/>
    </source>
</evidence>
<dbReference type="EMBL" id="JADOTY010000001">
    <property type="protein sequence ID" value="MBG6105898.1"/>
    <property type="molecule type" value="Genomic_DNA"/>
</dbReference>
<dbReference type="RefSeq" id="WP_231392737.1">
    <property type="nucleotide sequence ID" value="NZ_JADOTY010000001.1"/>
</dbReference>
<evidence type="ECO:0000313" key="1">
    <source>
        <dbReference type="EMBL" id="MBG6105898.1"/>
    </source>
</evidence>
<protein>
    <submittedName>
        <fullName evidence="1">Uncharacterized protein</fullName>
    </submittedName>
</protein>
<gene>
    <name evidence="1" type="ORF">IW249_006312</name>
</gene>
<proteinExistence type="predicted"/>